<gene>
    <name evidence="1" type="ORF">EHF44_19150</name>
</gene>
<dbReference type="OrthoDB" id="8968967at2"/>
<organism evidence="1 2">
    <name type="scientific">Cupriavidus pauculus</name>
    <dbReference type="NCBI Taxonomy" id="82633"/>
    <lineage>
        <taxon>Bacteria</taxon>
        <taxon>Pseudomonadati</taxon>
        <taxon>Pseudomonadota</taxon>
        <taxon>Betaproteobacteria</taxon>
        <taxon>Burkholderiales</taxon>
        <taxon>Burkholderiaceae</taxon>
        <taxon>Cupriavidus</taxon>
    </lineage>
</organism>
<dbReference type="Proteomes" id="UP000270411">
    <property type="component" value="Chromosome 2"/>
</dbReference>
<accession>A0A3G8H4Y5</accession>
<sequence>MPTHPMSLSDHRRTLVMHVMEDPPGRYTWRIVVEEKCGGADCDSMIEAQTDYSSHAEAEAACWATGNGMLDGRRIASEVGDLGAARAAH</sequence>
<dbReference type="AlphaFoldDB" id="A0A3G8H4Y5"/>
<protein>
    <submittedName>
        <fullName evidence="1">Uncharacterized protein</fullName>
    </submittedName>
</protein>
<evidence type="ECO:0000313" key="1">
    <source>
        <dbReference type="EMBL" id="AZG15593.1"/>
    </source>
</evidence>
<dbReference type="KEGG" id="cpau:EHF44_19150"/>
<dbReference type="RefSeq" id="WP_124685327.1">
    <property type="nucleotide sequence ID" value="NZ_CP033970.1"/>
</dbReference>
<name>A0A3G8H4Y5_9BURK</name>
<dbReference type="EMBL" id="CP033970">
    <property type="protein sequence ID" value="AZG15593.1"/>
    <property type="molecule type" value="Genomic_DNA"/>
</dbReference>
<reference evidence="2" key="1">
    <citation type="submission" date="2018-11" db="EMBL/GenBank/DDBJ databases">
        <title>FDA dAtabase for Regulatory Grade micrObial Sequences (FDA-ARGOS): Supporting development and validation of Infectious Disease Dx tests.</title>
        <authorList>
            <person name="Goldberg B."/>
            <person name="Campos J."/>
            <person name="Tallon L."/>
            <person name="Sadzewicz L."/>
            <person name="Zhao X."/>
            <person name="Vavikolanu K."/>
            <person name="Mehta A."/>
            <person name="Aluvathingal J."/>
            <person name="Nadendla S."/>
            <person name="Geyer C."/>
            <person name="Nandy P."/>
            <person name="Yan Y."/>
            <person name="Sichtig H."/>
        </authorList>
    </citation>
    <scope>NUCLEOTIDE SEQUENCE [LARGE SCALE GENOMIC DNA]</scope>
    <source>
        <strain evidence="2">FDAARGOS_614</strain>
    </source>
</reference>
<proteinExistence type="predicted"/>
<evidence type="ECO:0000313" key="2">
    <source>
        <dbReference type="Proteomes" id="UP000270411"/>
    </source>
</evidence>